<dbReference type="OrthoDB" id="4159136at2759"/>
<organism evidence="2 3">
    <name type="scientific">Botryotinia fuckeliana (strain B05.10)</name>
    <name type="common">Noble rot fungus</name>
    <name type="synonym">Botrytis cinerea</name>
    <dbReference type="NCBI Taxonomy" id="332648"/>
    <lineage>
        <taxon>Eukaryota</taxon>
        <taxon>Fungi</taxon>
        <taxon>Dikarya</taxon>
        <taxon>Ascomycota</taxon>
        <taxon>Pezizomycotina</taxon>
        <taxon>Leotiomycetes</taxon>
        <taxon>Helotiales</taxon>
        <taxon>Sclerotiniaceae</taxon>
        <taxon>Botrytis</taxon>
    </lineage>
</organism>
<dbReference type="Proteomes" id="UP000001798">
    <property type="component" value="Chromosome 10"/>
</dbReference>
<dbReference type="PANTHER" id="PTHR34693">
    <property type="entry name" value="PROTEIN PAR32"/>
    <property type="match status" value="1"/>
</dbReference>
<feature type="compositionally biased region" description="Polar residues" evidence="1">
    <location>
        <begin position="71"/>
        <end position="95"/>
    </location>
</feature>
<feature type="compositionally biased region" description="Basic and acidic residues" evidence="1">
    <location>
        <begin position="50"/>
        <end position="63"/>
    </location>
</feature>
<reference evidence="2 3" key="2">
    <citation type="journal article" date="2012" name="Eukaryot. Cell">
        <title>Genome update of Botrytis cinerea strains B05.10 and T4.</title>
        <authorList>
            <person name="Staats M."/>
            <person name="van Kan J.A."/>
        </authorList>
    </citation>
    <scope>NUCLEOTIDE SEQUENCE [LARGE SCALE GENOMIC DNA]</scope>
    <source>
        <strain evidence="2 3">B05.10</strain>
    </source>
</reference>
<dbReference type="VEuPathDB" id="FungiDB:Bcin10g06000"/>
<name>A0A384JW83_BOTFB</name>
<reference evidence="2 3" key="1">
    <citation type="journal article" date="2011" name="PLoS Genet.">
        <title>Genomic analysis of the necrotrophic fungal pathogens Sclerotinia sclerotiorum and Botrytis cinerea.</title>
        <authorList>
            <person name="Amselem J."/>
            <person name="Cuomo C.A."/>
            <person name="van Kan J.A."/>
            <person name="Viaud M."/>
            <person name="Benito E.P."/>
            <person name="Couloux A."/>
            <person name="Coutinho P.M."/>
            <person name="de Vries R.P."/>
            <person name="Dyer P.S."/>
            <person name="Fillinger S."/>
            <person name="Fournier E."/>
            <person name="Gout L."/>
            <person name="Hahn M."/>
            <person name="Kohn L."/>
            <person name="Lapalu N."/>
            <person name="Plummer K.M."/>
            <person name="Pradier J.M."/>
            <person name="Quevillon E."/>
            <person name="Sharon A."/>
            <person name="Simon A."/>
            <person name="ten Have A."/>
            <person name="Tudzynski B."/>
            <person name="Tudzynski P."/>
            <person name="Wincker P."/>
            <person name="Andrew M."/>
            <person name="Anthouard V."/>
            <person name="Beever R.E."/>
            <person name="Beffa R."/>
            <person name="Benoit I."/>
            <person name="Bouzid O."/>
            <person name="Brault B."/>
            <person name="Chen Z."/>
            <person name="Choquer M."/>
            <person name="Collemare J."/>
            <person name="Cotton P."/>
            <person name="Danchin E.G."/>
            <person name="Da Silva C."/>
            <person name="Gautier A."/>
            <person name="Giraud C."/>
            <person name="Giraud T."/>
            <person name="Gonzalez C."/>
            <person name="Grossetete S."/>
            <person name="Guldener U."/>
            <person name="Henrissat B."/>
            <person name="Howlett B.J."/>
            <person name="Kodira C."/>
            <person name="Kretschmer M."/>
            <person name="Lappartient A."/>
            <person name="Leroch M."/>
            <person name="Levis C."/>
            <person name="Mauceli E."/>
            <person name="Neuveglise C."/>
            <person name="Oeser B."/>
            <person name="Pearson M."/>
            <person name="Poulain J."/>
            <person name="Poussereau N."/>
            <person name="Quesneville H."/>
            <person name="Rascle C."/>
            <person name="Schumacher J."/>
            <person name="Segurens B."/>
            <person name="Sexton A."/>
            <person name="Silva E."/>
            <person name="Sirven C."/>
            <person name="Soanes D.M."/>
            <person name="Talbot N.J."/>
            <person name="Templeton M."/>
            <person name="Yandava C."/>
            <person name="Yarden O."/>
            <person name="Zeng Q."/>
            <person name="Rollins J.A."/>
            <person name="Lebrun M.H."/>
            <person name="Dickman M."/>
        </authorList>
    </citation>
    <scope>NUCLEOTIDE SEQUENCE [LARGE SCALE GENOMIC DNA]</scope>
    <source>
        <strain evidence="2 3">B05.10</strain>
    </source>
</reference>
<dbReference type="Pfam" id="PF12223">
    <property type="entry name" value="DUF3602"/>
    <property type="match status" value="1"/>
</dbReference>
<dbReference type="PANTHER" id="PTHR34693:SF5">
    <property type="match status" value="1"/>
</dbReference>
<evidence type="ECO:0000256" key="1">
    <source>
        <dbReference type="SAM" id="MobiDB-lite"/>
    </source>
</evidence>
<proteinExistence type="predicted"/>
<reference evidence="2 3" key="3">
    <citation type="journal article" date="2017" name="Mol. Plant Pathol.">
        <title>A gapless genome sequence of the fungus Botrytis cinerea.</title>
        <authorList>
            <person name="Van Kan J.A."/>
            <person name="Stassen J.H."/>
            <person name="Mosbach A."/>
            <person name="Van Der Lee T.A."/>
            <person name="Faino L."/>
            <person name="Farmer A.D."/>
            <person name="Papasotiriou D.G."/>
            <person name="Zhou S."/>
            <person name="Seidl M.F."/>
            <person name="Cottam E."/>
            <person name="Edel D."/>
            <person name="Hahn M."/>
            <person name="Schwartz D.C."/>
            <person name="Dietrich R.A."/>
            <person name="Widdison S."/>
            <person name="Scalliet G."/>
        </authorList>
    </citation>
    <scope>NUCLEOTIDE SEQUENCE [LARGE SCALE GENOMIC DNA]</scope>
    <source>
        <strain evidence="2 3">B05.10</strain>
    </source>
</reference>
<dbReference type="InterPro" id="IPR053203">
    <property type="entry name" value="Cisplatin_resist-associated"/>
</dbReference>
<feature type="region of interest" description="Disordered" evidence="1">
    <location>
        <begin position="1"/>
        <end position="193"/>
    </location>
</feature>
<dbReference type="AlphaFoldDB" id="A0A384JW83"/>
<gene>
    <name evidence="2" type="ORF">BCIN_10g06000</name>
</gene>
<sequence>MVLLISKPNPPPLPSSKTNLPPYSHRHCAPKAPLDHRQNINVCSPPLSHSKQERVSSHLKQTDTGRGGAGNLTSPASLVNSGLTQTLTNYDNPTINPAPPSSSPRNVRSSMQSVVYKGGRGGAGNYDWESDEASRETQRVSEENSRKEIEQQVMGVVDGDGEQGLKKPGKAYDINGGKEMEGSKGGALGGVLE</sequence>
<dbReference type="InterPro" id="IPR022024">
    <property type="entry name" value="DUF3602"/>
</dbReference>
<dbReference type="GeneID" id="5426435"/>
<accession>A0A384JW83</accession>
<feature type="compositionally biased region" description="Gly residues" evidence="1">
    <location>
        <begin position="183"/>
        <end position="193"/>
    </location>
</feature>
<keyword evidence="3" id="KW-1185">Reference proteome</keyword>
<protein>
    <submittedName>
        <fullName evidence="2">Uncharacterized protein</fullName>
    </submittedName>
</protein>
<feature type="compositionally biased region" description="Basic and acidic residues" evidence="1">
    <location>
        <begin position="132"/>
        <end position="150"/>
    </location>
</feature>
<evidence type="ECO:0000313" key="2">
    <source>
        <dbReference type="EMBL" id="ATZ54614.1"/>
    </source>
</evidence>
<evidence type="ECO:0000313" key="3">
    <source>
        <dbReference type="Proteomes" id="UP000001798"/>
    </source>
</evidence>
<dbReference type="EMBL" id="CP009814">
    <property type="protein sequence ID" value="ATZ54614.1"/>
    <property type="molecule type" value="Genomic_DNA"/>
</dbReference>
<dbReference type="RefSeq" id="XP_024551527.1">
    <property type="nucleotide sequence ID" value="XM_024695733.1"/>
</dbReference>